<dbReference type="Gene3D" id="3.30.40.10">
    <property type="entry name" value="Zinc/RING finger domain, C3HC4 (zinc finger)"/>
    <property type="match status" value="2"/>
</dbReference>
<dbReference type="PANTHER" id="PTHR23327">
    <property type="entry name" value="RING FINGER PROTEIN 127"/>
    <property type="match status" value="1"/>
</dbReference>
<feature type="domain" description="RING-type" evidence="5">
    <location>
        <begin position="195"/>
        <end position="233"/>
    </location>
</feature>
<dbReference type="InterPro" id="IPR013083">
    <property type="entry name" value="Znf_RING/FYVE/PHD"/>
</dbReference>
<dbReference type="Pfam" id="PF13923">
    <property type="entry name" value="zf-C3HC4_2"/>
    <property type="match status" value="1"/>
</dbReference>
<evidence type="ECO:0000256" key="1">
    <source>
        <dbReference type="ARBA" id="ARBA00022723"/>
    </source>
</evidence>
<keyword evidence="2 4" id="KW-0863">Zinc-finger</keyword>
<evidence type="ECO:0000256" key="3">
    <source>
        <dbReference type="ARBA" id="ARBA00022833"/>
    </source>
</evidence>
<evidence type="ECO:0000256" key="2">
    <source>
        <dbReference type="ARBA" id="ARBA00022771"/>
    </source>
</evidence>
<evidence type="ECO:0000259" key="5">
    <source>
        <dbReference type="PROSITE" id="PS50089"/>
    </source>
</evidence>
<comment type="caution">
    <text evidence="7">The sequence shown here is derived from an EMBL/GenBank/DDBJ whole genome shotgun (WGS) entry which is preliminary data.</text>
</comment>
<evidence type="ECO:0000256" key="4">
    <source>
        <dbReference type="PROSITE-ProRule" id="PRU00175"/>
    </source>
</evidence>
<feature type="domain" description="RING-type" evidence="5">
    <location>
        <begin position="41"/>
        <end position="77"/>
    </location>
</feature>
<dbReference type="Pfam" id="PF02190">
    <property type="entry name" value="LON_substr_bdg"/>
    <property type="match status" value="1"/>
</dbReference>
<dbReference type="CDD" id="cd16514">
    <property type="entry name" value="RING-HC_LONFs_rpt2"/>
    <property type="match status" value="1"/>
</dbReference>
<dbReference type="InterPro" id="IPR027370">
    <property type="entry name" value="Znf-RING_euk"/>
</dbReference>
<dbReference type="OrthoDB" id="264917at2759"/>
<keyword evidence="1" id="KW-0479">Metal-binding</keyword>
<dbReference type="EMBL" id="CAJVPY010000045">
    <property type="protein sequence ID" value="CAG8446393.1"/>
    <property type="molecule type" value="Genomic_DNA"/>
</dbReference>
<dbReference type="InterPro" id="IPR017907">
    <property type="entry name" value="Znf_RING_CS"/>
</dbReference>
<keyword evidence="3" id="KW-0862">Zinc</keyword>
<evidence type="ECO:0000259" key="6">
    <source>
        <dbReference type="PROSITE" id="PS51787"/>
    </source>
</evidence>
<dbReference type="Pfam" id="PF13445">
    <property type="entry name" value="zf-RING_UBOX"/>
    <property type="match status" value="1"/>
</dbReference>
<name>A0A9N8YSV2_9GLOM</name>
<proteinExistence type="predicted"/>
<evidence type="ECO:0000313" key="7">
    <source>
        <dbReference type="EMBL" id="CAG8446393.1"/>
    </source>
</evidence>
<dbReference type="InterPro" id="IPR015947">
    <property type="entry name" value="PUA-like_sf"/>
</dbReference>
<dbReference type="PROSITE" id="PS50089">
    <property type="entry name" value="ZF_RING_2"/>
    <property type="match status" value="2"/>
</dbReference>
<dbReference type="Gene3D" id="1.20.58.1480">
    <property type="match status" value="1"/>
</dbReference>
<dbReference type="InterPro" id="IPR001841">
    <property type="entry name" value="Znf_RING"/>
</dbReference>
<organism evidence="7 8">
    <name type="scientific">Dentiscutata erythropus</name>
    <dbReference type="NCBI Taxonomy" id="1348616"/>
    <lineage>
        <taxon>Eukaryota</taxon>
        <taxon>Fungi</taxon>
        <taxon>Fungi incertae sedis</taxon>
        <taxon>Mucoromycota</taxon>
        <taxon>Glomeromycotina</taxon>
        <taxon>Glomeromycetes</taxon>
        <taxon>Diversisporales</taxon>
        <taxon>Gigasporaceae</taxon>
        <taxon>Dentiscutata</taxon>
    </lineage>
</organism>
<dbReference type="PANTHER" id="PTHR23327:SF42">
    <property type="entry name" value="LON PEPTIDASE N-TERMINAL DOMAIN AND RING FINGER PROTEIN C14F5.10C"/>
    <property type="match status" value="1"/>
</dbReference>
<dbReference type="InterPro" id="IPR046336">
    <property type="entry name" value="Lon_prtase_N_sf"/>
</dbReference>
<dbReference type="SMART" id="SM00464">
    <property type="entry name" value="LON"/>
    <property type="match status" value="1"/>
</dbReference>
<feature type="domain" description="Lon N-terminal" evidence="6">
    <location>
        <begin position="278"/>
        <end position="493"/>
    </location>
</feature>
<gene>
    <name evidence="7" type="ORF">DERYTH_LOCUS235</name>
</gene>
<dbReference type="GO" id="GO:0008270">
    <property type="term" value="F:zinc ion binding"/>
    <property type="evidence" value="ECO:0007669"/>
    <property type="project" value="UniProtKB-KW"/>
</dbReference>
<dbReference type="PROSITE" id="PS00518">
    <property type="entry name" value="ZF_RING_1"/>
    <property type="match status" value="1"/>
</dbReference>
<accession>A0A9N8YSV2</accession>
<protein>
    <submittedName>
        <fullName evidence="7">12204_t:CDS:1</fullName>
    </submittedName>
</protein>
<dbReference type="Gene3D" id="2.30.130.40">
    <property type="entry name" value="LON domain-like"/>
    <property type="match status" value="1"/>
</dbReference>
<evidence type="ECO:0000313" key="8">
    <source>
        <dbReference type="Proteomes" id="UP000789405"/>
    </source>
</evidence>
<dbReference type="InterPro" id="IPR003111">
    <property type="entry name" value="Lon_prtase_N"/>
</dbReference>
<sequence>MNIVNLLNSVDDEQYSSPSFSAEQDYDSEVDAYMILRLLTCPSCGCLFTDPVTLPCGNTFCSRCLSTSANKRFECPVIGCNRLHGIDTRSDVTVCKLTDICRRELPDLIPHVTQPRRQVQYRYNHLYDIVDDNDCSPRENNGFSIVETNVVEDYASDDYTSNDECMSEYLDDDDFPSSFDLSHLKEELLLKELECQVCYQLLMDPITTPCGHTYCKPCLTRSLDHSDRCPLCRYQLHNYNSFLNQPINKTVNIFISQLYPALLADRRQSARNELYDDTQDTPIFVTSLVFPKMPCFLHIFEPKYRLMIRRCLESRQRQFGMVLKRGNSYVEYGTMLEIRSTEFLNDGRSLVETVGTFRFKVIERGLRDGYDIGKIERIDDISPEEELAREIEAVRVAEVNNRDPSKPVIYEPTISELISKARDFIESLRNGYAPWLLQRLNSTYGDMPNDPSDFSFWVASVIPIDENEKYRLLEERSVRERMKMIVNWIDQLKEQWWFDRGCVIS</sequence>
<dbReference type="SMART" id="SM00184">
    <property type="entry name" value="RING"/>
    <property type="match status" value="2"/>
</dbReference>
<reference evidence="7" key="1">
    <citation type="submission" date="2021-06" db="EMBL/GenBank/DDBJ databases">
        <authorList>
            <person name="Kallberg Y."/>
            <person name="Tangrot J."/>
            <person name="Rosling A."/>
        </authorList>
    </citation>
    <scope>NUCLEOTIDE SEQUENCE</scope>
    <source>
        <strain evidence="7">MA453B</strain>
    </source>
</reference>
<keyword evidence="8" id="KW-1185">Reference proteome</keyword>
<dbReference type="SUPFAM" id="SSF57850">
    <property type="entry name" value="RING/U-box"/>
    <property type="match status" value="2"/>
</dbReference>
<dbReference type="Proteomes" id="UP000789405">
    <property type="component" value="Unassembled WGS sequence"/>
</dbReference>
<dbReference type="SUPFAM" id="SSF88697">
    <property type="entry name" value="PUA domain-like"/>
    <property type="match status" value="1"/>
</dbReference>
<dbReference type="PROSITE" id="PS51787">
    <property type="entry name" value="LON_N"/>
    <property type="match status" value="1"/>
</dbReference>
<dbReference type="AlphaFoldDB" id="A0A9N8YSV2"/>